<feature type="transmembrane region" description="Helical" evidence="1">
    <location>
        <begin position="389"/>
        <end position="413"/>
    </location>
</feature>
<sequence length="419" mass="47015">MAASKPLRSACLTLHRYIGLVLGLFLIVIAATGSAIAFYQDLERKLNAPMRIVIPRPQGWTLNEVLRIRARLEAQDPRSSVFSLQLPQRPDEALFARVMPAIDPRSGREFALDYDELFANPYTGERLGQRRIGAAALNWQSLPSFLYYLHYAMFLPFGAGILLIGVLGLVWLAESLTGFWLTLPPRPGRGRKNTPARPFRQRWASAWKIERKGNTNRLLLDLHRAPGLWLWPLLAIFAVTGFALNLGGPYAHAVQRIAPYEHFQEAPPRAPLSQPLVNPPINWFKAAELGQHYFAQEARREGFMLGKPAAIEYRRDLGLYFFLMHTSRDLLDAQGRPTETDSPATAATIAIDARDGRFLGLQLPTGQRAGNTLTNWLIALHVTAVGGRVWQVAVACFGLVVVLGCVTGLWLWWRRRGLR</sequence>
<name>A0ABY7U3U2_9SPHN</name>
<evidence type="ECO:0000256" key="1">
    <source>
        <dbReference type="SAM" id="Phobius"/>
    </source>
</evidence>
<feature type="transmembrane region" description="Helical" evidence="1">
    <location>
        <begin position="148"/>
        <end position="173"/>
    </location>
</feature>
<feature type="transmembrane region" description="Helical" evidence="1">
    <location>
        <begin position="228"/>
        <end position="247"/>
    </location>
</feature>
<dbReference type="EMBL" id="CP117418">
    <property type="protein sequence ID" value="WCT79770.1"/>
    <property type="molecule type" value="Genomic_DNA"/>
</dbReference>
<proteinExistence type="predicted"/>
<keyword evidence="1" id="KW-1133">Transmembrane helix</keyword>
<geneLocation type="plasmid" evidence="2 3">
    <name>unnamed1</name>
</geneLocation>
<feature type="transmembrane region" description="Helical" evidence="1">
    <location>
        <begin position="17"/>
        <end position="39"/>
    </location>
</feature>
<evidence type="ECO:0000313" key="3">
    <source>
        <dbReference type="Proteomes" id="UP001218231"/>
    </source>
</evidence>
<gene>
    <name evidence="2" type="ORF">PQ457_17030</name>
</gene>
<organism evidence="2 3">
    <name type="scientific">Novosphingobium humi</name>
    <dbReference type="NCBI Taxonomy" id="2282397"/>
    <lineage>
        <taxon>Bacteria</taxon>
        <taxon>Pseudomonadati</taxon>
        <taxon>Pseudomonadota</taxon>
        <taxon>Alphaproteobacteria</taxon>
        <taxon>Sphingomonadales</taxon>
        <taxon>Sphingomonadaceae</taxon>
        <taxon>Novosphingobium</taxon>
    </lineage>
</organism>
<protein>
    <submittedName>
        <fullName evidence="2">PepSY-associated TM helix domain-containing protein</fullName>
    </submittedName>
</protein>
<dbReference type="RefSeq" id="WP_273620041.1">
    <property type="nucleotide sequence ID" value="NZ_CP117418.1"/>
</dbReference>
<accession>A0ABY7U3U2</accession>
<keyword evidence="1" id="KW-0812">Transmembrane</keyword>
<dbReference type="PANTHER" id="PTHR34219">
    <property type="entry name" value="IRON-REGULATED INNER MEMBRANE PROTEIN-RELATED"/>
    <property type="match status" value="1"/>
</dbReference>
<dbReference type="Proteomes" id="UP001218231">
    <property type="component" value="Plasmid unnamed1"/>
</dbReference>
<dbReference type="InterPro" id="IPR005625">
    <property type="entry name" value="PepSY-ass_TM"/>
</dbReference>
<reference evidence="2 3" key="1">
    <citation type="submission" date="2023-02" db="EMBL/GenBank/DDBJ databases">
        <title>Genome sequence of Novosphingobium humi KACC 19094.</title>
        <authorList>
            <person name="Kim S."/>
            <person name="Heo J."/>
            <person name="Kwon S.-W."/>
        </authorList>
    </citation>
    <scope>NUCLEOTIDE SEQUENCE [LARGE SCALE GENOMIC DNA]</scope>
    <source>
        <strain evidence="2 3">KACC 19094</strain>
        <plasmid evidence="2 3">unnamed1</plasmid>
    </source>
</reference>
<dbReference type="Pfam" id="PF03929">
    <property type="entry name" value="PepSY_TM"/>
    <property type="match status" value="1"/>
</dbReference>
<keyword evidence="1" id="KW-0472">Membrane</keyword>
<evidence type="ECO:0000313" key="2">
    <source>
        <dbReference type="EMBL" id="WCT79770.1"/>
    </source>
</evidence>
<dbReference type="PANTHER" id="PTHR34219:SF5">
    <property type="entry name" value="BLR4505 PROTEIN"/>
    <property type="match status" value="1"/>
</dbReference>
<keyword evidence="2" id="KW-0614">Plasmid</keyword>
<keyword evidence="3" id="KW-1185">Reference proteome</keyword>